<reference evidence="4 5" key="1">
    <citation type="journal article" date="2020" name="Mol. Biol. Evol.">
        <title>Distinct Expression and Methylation Patterns for Genes with Different Fates following a Single Whole-Genome Duplication in Flowering Plants.</title>
        <authorList>
            <person name="Shi T."/>
            <person name="Rahmani R.S."/>
            <person name="Gugger P.F."/>
            <person name="Wang M."/>
            <person name="Li H."/>
            <person name="Zhang Y."/>
            <person name="Li Z."/>
            <person name="Wang Q."/>
            <person name="Van de Peer Y."/>
            <person name="Marchal K."/>
            <person name="Chen J."/>
        </authorList>
    </citation>
    <scope>NUCLEOTIDE SEQUENCE [LARGE SCALE GENOMIC DNA]</scope>
    <source>
        <tissue evidence="4">Leaf</tissue>
    </source>
</reference>
<feature type="repeat" description="PPR" evidence="2">
    <location>
        <begin position="453"/>
        <end position="483"/>
    </location>
</feature>
<gene>
    <name evidence="4" type="ORF">HUJ06_025171</name>
</gene>
<dbReference type="EMBL" id="DUZY01000001">
    <property type="protein sequence ID" value="DAD23708.1"/>
    <property type="molecule type" value="Genomic_DNA"/>
</dbReference>
<accession>A0A822Y220</accession>
<dbReference type="InterPro" id="IPR011990">
    <property type="entry name" value="TPR-like_helical_dom_sf"/>
</dbReference>
<keyword evidence="1" id="KW-0677">Repeat</keyword>
<dbReference type="NCBIfam" id="TIGR00756">
    <property type="entry name" value="PPR"/>
    <property type="match status" value="3"/>
</dbReference>
<feature type="repeat" description="PPR" evidence="2">
    <location>
        <begin position="525"/>
        <end position="559"/>
    </location>
</feature>
<dbReference type="InterPro" id="IPR057027">
    <property type="entry name" value="TPR_mt"/>
</dbReference>
<protein>
    <recommendedName>
        <fullName evidence="3">Pentatricopeptide repeat-containing protein-mitochondrial domain-containing protein</fullName>
    </recommendedName>
</protein>
<evidence type="ECO:0000259" key="3">
    <source>
        <dbReference type="Pfam" id="PF23276"/>
    </source>
</evidence>
<dbReference type="PANTHER" id="PTHR47003:SF3">
    <property type="entry name" value="SMALL RIBOSOMAL SUBUNIT PROTEIN MS81 (RPPR8)"/>
    <property type="match status" value="1"/>
</dbReference>
<dbReference type="AlphaFoldDB" id="A0A822Y220"/>
<evidence type="ECO:0000313" key="5">
    <source>
        <dbReference type="Proteomes" id="UP000607653"/>
    </source>
</evidence>
<dbReference type="GO" id="GO:0008380">
    <property type="term" value="P:RNA splicing"/>
    <property type="evidence" value="ECO:0007669"/>
    <property type="project" value="InterPro"/>
</dbReference>
<dbReference type="Proteomes" id="UP000607653">
    <property type="component" value="Unassembled WGS sequence"/>
</dbReference>
<dbReference type="Gene3D" id="1.25.40.10">
    <property type="entry name" value="Tetratricopeptide repeat domain"/>
    <property type="match status" value="2"/>
</dbReference>
<evidence type="ECO:0000313" key="4">
    <source>
        <dbReference type="EMBL" id="DAD23708.1"/>
    </source>
</evidence>
<dbReference type="PROSITE" id="PS51375">
    <property type="entry name" value="PPR"/>
    <property type="match status" value="3"/>
</dbReference>
<keyword evidence="5" id="KW-1185">Reference proteome</keyword>
<dbReference type="InterPro" id="IPR002885">
    <property type="entry name" value="PPR_rpt"/>
</dbReference>
<dbReference type="Pfam" id="PF23276">
    <property type="entry name" value="TPR_24"/>
    <property type="match status" value="1"/>
</dbReference>
<dbReference type="Pfam" id="PF01535">
    <property type="entry name" value="PPR"/>
    <property type="match status" value="4"/>
</dbReference>
<comment type="caution">
    <text evidence="4">The sequence shown here is derived from an EMBL/GenBank/DDBJ whole genome shotgun (WGS) entry which is preliminary data.</text>
</comment>
<name>A0A822Y220_NELNU</name>
<feature type="domain" description="Pentatricopeptide repeat-containing protein-mitochondrial" evidence="3">
    <location>
        <begin position="363"/>
        <end position="479"/>
    </location>
</feature>
<sequence length="653" mass="74543">MRNQSRLLLRSFSRSLVRSSTIETQCSQVRKLNPQIARYFSGYSHQNVSPLAFYLESRNITSRRLSSQPALEQKDSDHILVAQIFSKDCSSDKIKDELESNNISINHDLVLSVLQNLDGSPEIARRFFDWVSETENEKLSSKIYNLMLRILGKKDCVKEFWALVEIMKKKGYGISKSTYTEVSQNFEKEEMTGDLDKLKEVFTSKSAPVEKVCSRVCNIIIREEAWNEDVEKRLRDLDVSFSSDLVAMVLKNLSPYPMKALMFFWWLEEGPYFKHNQQTYNAMIKVLGREDCIDRFWAVLDKMRDSGYELEMETYFKVLGRFYKRKLIKEAVDLYEVAMAGAYKPPVHDCTFLLHKILVSKDLDMDLFSRVLKIFTEGGNVLTKSIFDGVVKSLTSVDRLGECKKILKIMENSGFVVSDAVQSKIIYRLSSSRRLDEAYEIMDEFEASGKNPTFEAWSSLIHGYCAVGDVDKASSCFQKMVEKKGIAGPGYVFEVLVKGLCDNSRAEDASKLLSEMVSGKQLRPLHTTYKILIKNLLERGSLKEASSLLGLMKNDGFPPFLDPYISYISKSGTGDDAITFLKAMTTKRFPSTSVFIHVFEAFFRAGRHNEAHNFLAKCPGYIRSHADVLDLFYSMKNGERINLPSEDLCVNLS</sequence>
<organism evidence="4 5">
    <name type="scientific">Nelumbo nucifera</name>
    <name type="common">Sacred lotus</name>
    <dbReference type="NCBI Taxonomy" id="4432"/>
    <lineage>
        <taxon>Eukaryota</taxon>
        <taxon>Viridiplantae</taxon>
        <taxon>Streptophyta</taxon>
        <taxon>Embryophyta</taxon>
        <taxon>Tracheophyta</taxon>
        <taxon>Spermatophyta</taxon>
        <taxon>Magnoliopsida</taxon>
        <taxon>Proteales</taxon>
        <taxon>Nelumbonaceae</taxon>
        <taxon>Nelumbo</taxon>
    </lineage>
</organism>
<dbReference type="InterPro" id="IPR044578">
    <property type="entry name" value="BIR6-like"/>
</dbReference>
<evidence type="ECO:0000256" key="2">
    <source>
        <dbReference type="PROSITE-ProRule" id="PRU00708"/>
    </source>
</evidence>
<feature type="repeat" description="PPR" evidence="2">
    <location>
        <begin position="276"/>
        <end position="310"/>
    </location>
</feature>
<proteinExistence type="predicted"/>
<evidence type="ECO:0000256" key="1">
    <source>
        <dbReference type="ARBA" id="ARBA00022737"/>
    </source>
</evidence>
<dbReference type="PANTHER" id="PTHR47003">
    <property type="entry name" value="OS01G0970900 PROTEIN"/>
    <property type="match status" value="1"/>
</dbReference>